<dbReference type="Proteomes" id="UP001054945">
    <property type="component" value="Unassembled WGS sequence"/>
</dbReference>
<dbReference type="Gene3D" id="3.30.450.30">
    <property type="entry name" value="Dynein light chain 2a, cytoplasmic"/>
    <property type="match status" value="1"/>
</dbReference>
<dbReference type="GO" id="GO:0071230">
    <property type="term" value="P:cellular response to amino acid stimulus"/>
    <property type="evidence" value="ECO:0007669"/>
    <property type="project" value="TreeGrafter"/>
</dbReference>
<dbReference type="GO" id="GO:0005764">
    <property type="term" value="C:lysosome"/>
    <property type="evidence" value="ECO:0007669"/>
    <property type="project" value="UniProtKB-SubCell"/>
</dbReference>
<name>A0AAV4UQE4_CAEEX</name>
<accession>A0AAV4UQE4</accession>
<dbReference type="FunFam" id="3.30.450.30:FF:000005">
    <property type="entry name" value="Ragulator complex protein LAMTOR5 homolog"/>
    <property type="match status" value="1"/>
</dbReference>
<dbReference type="InterPro" id="IPR024135">
    <property type="entry name" value="LAMTOR5"/>
</dbReference>
<comment type="similarity">
    <text evidence="3">Belongs to the LAMTOR5 family.</text>
</comment>
<evidence type="ECO:0000256" key="6">
    <source>
        <dbReference type="ARBA" id="ARBA00032692"/>
    </source>
</evidence>
<evidence type="ECO:0000256" key="1">
    <source>
        <dbReference type="ARBA" id="ARBA00004371"/>
    </source>
</evidence>
<evidence type="ECO:0000313" key="7">
    <source>
        <dbReference type="EMBL" id="GIY59655.1"/>
    </source>
</evidence>
<organism evidence="7 8">
    <name type="scientific">Caerostris extrusa</name>
    <name type="common">Bark spider</name>
    <name type="synonym">Caerostris bankana</name>
    <dbReference type="NCBI Taxonomy" id="172846"/>
    <lineage>
        <taxon>Eukaryota</taxon>
        <taxon>Metazoa</taxon>
        <taxon>Ecdysozoa</taxon>
        <taxon>Arthropoda</taxon>
        <taxon>Chelicerata</taxon>
        <taxon>Arachnida</taxon>
        <taxon>Araneae</taxon>
        <taxon>Araneomorphae</taxon>
        <taxon>Entelegynae</taxon>
        <taxon>Araneoidea</taxon>
        <taxon>Araneidae</taxon>
        <taxon>Caerostris</taxon>
    </lineage>
</organism>
<evidence type="ECO:0000256" key="3">
    <source>
        <dbReference type="ARBA" id="ARBA00007795"/>
    </source>
</evidence>
<dbReference type="GO" id="GO:0005085">
    <property type="term" value="F:guanyl-nucleotide exchange factor activity"/>
    <property type="evidence" value="ECO:0007669"/>
    <property type="project" value="TreeGrafter"/>
</dbReference>
<evidence type="ECO:0000256" key="2">
    <source>
        <dbReference type="ARBA" id="ARBA00004496"/>
    </source>
</evidence>
<dbReference type="AlphaFoldDB" id="A0AAV4UQE4"/>
<reference evidence="7 8" key="1">
    <citation type="submission" date="2021-06" db="EMBL/GenBank/DDBJ databases">
        <title>Caerostris extrusa draft genome.</title>
        <authorList>
            <person name="Kono N."/>
            <person name="Arakawa K."/>
        </authorList>
    </citation>
    <scope>NUCLEOTIDE SEQUENCE [LARGE SCALE GENOMIC DNA]</scope>
</reference>
<dbReference type="Pfam" id="PF16672">
    <property type="entry name" value="LAMTOR5"/>
    <property type="match status" value="1"/>
</dbReference>
<protein>
    <recommendedName>
        <fullName evidence="6">Late endosomal/lysosomal adaptor and MAPK and MTOR activator 5</fullName>
    </recommendedName>
</protein>
<sequence>MEKNLHKVLDDVMSKPGVTGVLCADENGLCLGSKGSVDSSISGSLVNLMQFATKLETPKIPILRLESDSKDILVRSDGGFTLAIVRNNKK</sequence>
<keyword evidence="5" id="KW-0458">Lysosome</keyword>
<dbReference type="GO" id="GO:0071986">
    <property type="term" value="C:Ragulator complex"/>
    <property type="evidence" value="ECO:0007669"/>
    <property type="project" value="InterPro"/>
</dbReference>
<comment type="subcellular location">
    <subcellularLocation>
        <location evidence="2">Cytoplasm</location>
    </subcellularLocation>
    <subcellularLocation>
        <location evidence="1">Lysosome</location>
    </subcellularLocation>
</comment>
<dbReference type="PANTHER" id="PTHR13342:SF2">
    <property type="entry name" value="RAGULATOR COMPLEX PROTEIN LAMTOR5"/>
    <property type="match status" value="1"/>
</dbReference>
<dbReference type="PRINTS" id="PR02092">
    <property type="entry name" value="HEPBVIRUSXIP"/>
</dbReference>
<gene>
    <name evidence="7" type="primary">AVEN_128346_1</name>
    <name evidence="7" type="ORF">CEXT_225881</name>
</gene>
<dbReference type="PANTHER" id="PTHR13342">
    <property type="entry name" value="RAGULATOR COMPLEX PROTEIN LAMTOR5"/>
    <property type="match status" value="1"/>
</dbReference>
<dbReference type="GO" id="GO:1904263">
    <property type="term" value="P:positive regulation of TORC1 signaling"/>
    <property type="evidence" value="ECO:0007669"/>
    <property type="project" value="TreeGrafter"/>
</dbReference>
<dbReference type="GO" id="GO:0043066">
    <property type="term" value="P:negative regulation of apoptotic process"/>
    <property type="evidence" value="ECO:0007669"/>
    <property type="project" value="InterPro"/>
</dbReference>
<proteinExistence type="inferred from homology"/>
<keyword evidence="8" id="KW-1185">Reference proteome</keyword>
<comment type="caution">
    <text evidence="7">The sequence shown here is derived from an EMBL/GenBank/DDBJ whole genome shotgun (WGS) entry which is preliminary data.</text>
</comment>
<evidence type="ECO:0000256" key="5">
    <source>
        <dbReference type="ARBA" id="ARBA00023228"/>
    </source>
</evidence>
<keyword evidence="4" id="KW-0963">Cytoplasm</keyword>
<dbReference type="EMBL" id="BPLR01013228">
    <property type="protein sequence ID" value="GIY59655.1"/>
    <property type="molecule type" value="Genomic_DNA"/>
</dbReference>
<evidence type="ECO:0000313" key="8">
    <source>
        <dbReference type="Proteomes" id="UP001054945"/>
    </source>
</evidence>
<evidence type="ECO:0000256" key="4">
    <source>
        <dbReference type="ARBA" id="ARBA00022490"/>
    </source>
</evidence>
<dbReference type="SUPFAM" id="SSF103196">
    <property type="entry name" value="Roadblock/LC7 domain"/>
    <property type="match status" value="1"/>
</dbReference>